<feature type="region of interest" description="Disordered" evidence="1">
    <location>
        <begin position="219"/>
        <end position="249"/>
    </location>
</feature>
<feature type="region of interest" description="Disordered" evidence="1">
    <location>
        <begin position="1"/>
        <end position="205"/>
    </location>
</feature>
<feature type="compositionally biased region" description="Low complexity" evidence="1">
    <location>
        <begin position="154"/>
        <end position="172"/>
    </location>
</feature>
<gene>
    <name evidence="2" type="ORF">WJX75_003642</name>
</gene>
<protein>
    <submittedName>
        <fullName evidence="2">Uncharacterized protein</fullName>
    </submittedName>
</protein>
<reference evidence="2 3" key="1">
    <citation type="journal article" date="2024" name="Nat. Commun.">
        <title>Phylogenomics reveals the evolutionary origins of lichenization in chlorophyte algae.</title>
        <authorList>
            <person name="Puginier C."/>
            <person name="Libourel C."/>
            <person name="Otte J."/>
            <person name="Skaloud P."/>
            <person name="Haon M."/>
            <person name="Grisel S."/>
            <person name="Petersen M."/>
            <person name="Berrin J.G."/>
            <person name="Delaux P.M."/>
            <person name="Dal Grande F."/>
            <person name="Keller J."/>
        </authorList>
    </citation>
    <scope>NUCLEOTIDE SEQUENCE [LARGE SCALE GENOMIC DNA]</scope>
    <source>
        <strain evidence="2 3">SAG 216-7</strain>
    </source>
</reference>
<proteinExistence type="predicted"/>
<keyword evidence="3" id="KW-1185">Reference proteome</keyword>
<comment type="caution">
    <text evidence="2">The sequence shown here is derived from an EMBL/GenBank/DDBJ whole genome shotgun (WGS) entry which is preliminary data.</text>
</comment>
<evidence type="ECO:0000256" key="1">
    <source>
        <dbReference type="SAM" id="MobiDB-lite"/>
    </source>
</evidence>
<evidence type="ECO:0000313" key="3">
    <source>
        <dbReference type="Proteomes" id="UP001491310"/>
    </source>
</evidence>
<dbReference type="EMBL" id="JALJOT010000007">
    <property type="protein sequence ID" value="KAK9908843.1"/>
    <property type="molecule type" value="Genomic_DNA"/>
</dbReference>
<sequence>MGQGLAQKRRLKNFLKAKETKSGRLTMLPPPPEEVVKKKGKRQQATSDMPRSLQRMLQLKAVAESRKRTGGKKDNLAQSTSQAKPKPMQEAAPATEEEVLEAQLAEDPHKPKFGEQAMAPIKVNLKRKHWDPNASQGRSSKRCTHIFQQQLANARQQGGSQQGTQAAAATQRGQHEGAGRAKGKKALKPWQLKKEKVSQQAAQGVMQASAIEAYRSLKHSQGNGNGATLQSLKELVKRDADRSAQQAAS</sequence>
<organism evidence="2 3">
    <name type="scientific">Coccomyxa subellipsoidea</name>
    <dbReference type="NCBI Taxonomy" id="248742"/>
    <lineage>
        <taxon>Eukaryota</taxon>
        <taxon>Viridiplantae</taxon>
        <taxon>Chlorophyta</taxon>
        <taxon>core chlorophytes</taxon>
        <taxon>Trebouxiophyceae</taxon>
        <taxon>Trebouxiophyceae incertae sedis</taxon>
        <taxon>Coccomyxaceae</taxon>
        <taxon>Coccomyxa</taxon>
    </lineage>
</organism>
<evidence type="ECO:0000313" key="2">
    <source>
        <dbReference type="EMBL" id="KAK9908843.1"/>
    </source>
</evidence>
<accession>A0ABR2YPJ1</accession>
<name>A0ABR2YPJ1_9CHLO</name>
<feature type="compositionally biased region" description="Basic and acidic residues" evidence="1">
    <location>
        <begin position="63"/>
        <end position="75"/>
    </location>
</feature>
<feature type="compositionally biased region" description="Polar residues" evidence="1">
    <location>
        <begin position="219"/>
        <end position="231"/>
    </location>
</feature>
<dbReference type="Proteomes" id="UP001491310">
    <property type="component" value="Unassembled WGS sequence"/>
</dbReference>